<feature type="domain" description="Sulfatase N-terminal" evidence="3">
    <location>
        <begin position="142"/>
        <end position="314"/>
    </location>
</feature>
<dbReference type="PANTHER" id="PTHR45953">
    <property type="entry name" value="IDURONATE 2-SULFATASE"/>
    <property type="match status" value="1"/>
</dbReference>
<dbReference type="AlphaFoldDB" id="A0A2S8GM93"/>
<comment type="caution">
    <text evidence="4">The sequence shown here is derived from an EMBL/GenBank/DDBJ whole genome shotgun (WGS) entry which is preliminary data.</text>
</comment>
<organism evidence="4 5">
    <name type="scientific">Blastopirellula marina</name>
    <dbReference type="NCBI Taxonomy" id="124"/>
    <lineage>
        <taxon>Bacteria</taxon>
        <taxon>Pseudomonadati</taxon>
        <taxon>Planctomycetota</taxon>
        <taxon>Planctomycetia</taxon>
        <taxon>Pirellulales</taxon>
        <taxon>Pirellulaceae</taxon>
        <taxon>Blastopirellula</taxon>
    </lineage>
</organism>
<accession>A0A2S8GM93</accession>
<evidence type="ECO:0000313" key="5">
    <source>
        <dbReference type="Proteomes" id="UP000237819"/>
    </source>
</evidence>
<dbReference type="SUPFAM" id="SSF53649">
    <property type="entry name" value="Alkaline phosphatase-like"/>
    <property type="match status" value="1"/>
</dbReference>
<gene>
    <name evidence="4" type="ORF">C5Y93_14020</name>
</gene>
<dbReference type="GO" id="GO:0046872">
    <property type="term" value="F:metal ion binding"/>
    <property type="evidence" value="ECO:0007669"/>
    <property type="project" value="UniProtKB-KW"/>
</dbReference>
<dbReference type="InterPro" id="IPR000917">
    <property type="entry name" value="Sulfatase_N"/>
</dbReference>
<dbReference type="Proteomes" id="UP000237819">
    <property type="component" value="Unassembled WGS sequence"/>
</dbReference>
<dbReference type="GO" id="GO:0005737">
    <property type="term" value="C:cytoplasm"/>
    <property type="evidence" value="ECO:0007669"/>
    <property type="project" value="TreeGrafter"/>
</dbReference>
<evidence type="ECO:0000256" key="2">
    <source>
        <dbReference type="ARBA" id="ARBA00022801"/>
    </source>
</evidence>
<evidence type="ECO:0000313" key="4">
    <source>
        <dbReference type="EMBL" id="PQO45555.1"/>
    </source>
</evidence>
<dbReference type="EMBL" id="PUHZ01000014">
    <property type="protein sequence ID" value="PQO45555.1"/>
    <property type="molecule type" value="Genomic_DNA"/>
</dbReference>
<evidence type="ECO:0000259" key="3">
    <source>
        <dbReference type="Pfam" id="PF00884"/>
    </source>
</evidence>
<dbReference type="Gene3D" id="3.40.720.10">
    <property type="entry name" value="Alkaline Phosphatase, subunit A"/>
    <property type="match status" value="2"/>
</dbReference>
<protein>
    <recommendedName>
        <fullName evidence="3">Sulfatase N-terminal domain-containing protein</fullName>
    </recommendedName>
</protein>
<dbReference type="Pfam" id="PF00884">
    <property type="entry name" value="Sulfatase"/>
    <property type="match status" value="1"/>
</dbReference>
<reference evidence="4 5" key="1">
    <citation type="submission" date="2018-02" db="EMBL/GenBank/DDBJ databases">
        <title>Comparative genomes isolates from brazilian mangrove.</title>
        <authorList>
            <person name="Araujo J.E."/>
            <person name="Taketani R.G."/>
            <person name="Silva M.C.P."/>
            <person name="Loureco M.V."/>
            <person name="Andreote F.D."/>
        </authorList>
    </citation>
    <scope>NUCLEOTIDE SEQUENCE [LARGE SCALE GENOMIC DNA]</scope>
    <source>
        <strain evidence="4 5">Nap-Phe MGV</strain>
    </source>
</reference>
<dbReference type="InterPro" id="IPR017850">
    <property type="entry name" value="Alkaline_phosphatase_core_sf"/>
</dbReference>
<dbReference type="GO" id="GO:0008484">
    <property type="term" value="F:sulfuric ester hydrolase activity"/>
    <property type="evidence" value="ECO:0007669"/>
    <property type="project" value="TreeGrafter"/>
</dbReference>
<proteinExistence type="predicted"/>
<evidence type="ECO:0000256" key="1">
    <source>
        <dbReference type="ARBA" id="ARBA00022723"/>
    </source>
</evidence>
<keyword evidence="1" id="KW-0479">Metal-binding</keyword>
<sequence length="429" mass="47712">MRQGTSSFTRVPLGRERNFVRRALVLVVDGWGAGFVGCYGNSWLDTPALDQWACQSVLFEQCQSECPDPLILYPHLFDGSHPLAPVAVDGPLAILADADIPVHLLSDDPRLLQLRETTRLTSVETFPEVADVAADSAEETTLARFAGVLLDWLEEPAREEVIWAHARGMLGPWDAPYSYRENLADEDDPAPPEVVHPPFERENRKFDADYALGFTQAYAGQVTVLDMLLGELLATIEELPIDEQPLVVLTSTGGYPLGLHGQIGREDDAPVRLYSDTLHVPLLIRQPGGKEGLSRCQGIARLADVLPTVVESFGLPMSGREGVDLLGVRLSESREHLLCGLGDQRYFRTHDWSLRYHLPNEETPLEALELDQIVVELFVKPDDRWEVNNVADRCKNIAEIGLRTALAIEQAYRDDQPCPEIPEELRTPA</sequence>
<keyword evidence="2" id="KW-0378">Hydrolase</keyword>
<dbReference type="PANTHER" id="PTHR45953:SF1">
    <property type="entry name" value="IDURONATE 2-SULFATASE"/>
    <property type="match status" value="1"/>
</dbReference>
<name>A0A2S8GM93_9BACT</name>